<feature type="transmembrane region" description="Helical" evidence="1">
    <location>
        <begin position="113"/>
        <end position="133"/>
    </location>
</feature>
<sequence length="167" mass="18630">MQNILEYSPMVPTGNQVTSDDSIEVEMECKGEVVYTPEMSMQPELRQCYAEYLQTKDKRKYYACVRDFIASKVRNMDADSAQMIIRGLGLSDKRNMTIRLCQSYSGSNRSIDVFHHILMPFFVVGGVGVMILKNKCGRTMAPTELYLSASALGFAGSIVSVVSNLLS</sequence>
<evidence type="ECO:0000313" key="2">
    <source>
        <dbReference type="EMBL" id="QYA18731.1"/>
    </source>
</evidence>
<evidence type="ECO:0000256" key="1">
    <source>
        <dbReference type="SAM" id="Phobius"/>
    </source>
</evidence>
<gene>
    <name evidence="2" type="ORF">KOM_12_463</name>
</gene>
<feature type="transmembrane region" description="Helical" evidence="1">
    <location>
        <begin position="145"/>
        <end position="166"/>
    </location>
</feature>
<accession>A0A8F8KP59</accession>
<keyword evidence="1" id="KW-1133">Transmembrane helix</keyword>
<proteinExistence type="predicted"/>
<keyword evidence="1" id="KW-0472">Membrane</keyword>
<organism evidence="2">
    <name type="scientific">Clandestinovirus</name>
    <dbReference type="NCBI Taxonomy" id="2831644"/>
    <lineage>
        <taxon>Viruses</taxon>
    </lineage>
</organism>
<protein>
    <submittedName>
        <fullName evidence="2">Transmembrane protein</fullName>
    </submittedName>
</protein>
<name>A0A8F8KP59_9VIRU</name>
<dbReference type="EMBL" id="MZ420154">
    <property type="protein sequence ID" value="QYA18731.1"/>
    <property type="molecule type" value="Genomic_DNA"/>
</dbReference>
<reference evidence="2" key="1">
    <citation type="submission" date="2021-06" db="EMBL/GenBank/DDBJ databases">
        <authorList>
            <person name="Rolland C."/>
        </authorList>
    </citation>
    <scope>NUCLEOTIDE SEQUENCE</scope>
    <source>
        <strain evidence="2">347.936635</strain>
    </source>
</reference>
<keyword evidence="1 2" id="KW-0812">Transmembrane</keyword>